<dbReference type="Proteomes" id="UP000178930">
    <property type="component" value="Unassembled WGS sequence"/>
</dbReference>
<proteinExistence type="predicted"/>
<evidence type="ECO:0000313" key="2">
    <source>
        <dbReference type="EMBL" id="OGY44873.1"/>
    </source>
</evidence>
<dbReference type="EMBL" id="MHIB01000010">
    <property type="protein sequence ID" value="OGY44873.1"/>
    <property type="molecule type" value="Genomic_DNA"/>
</dbReference>
<feature type="transmembrane region" description="Helical" evidence="1">
    <location>
        <begin position="17"/>
        <end position="37"/>
    </location>
</feature>
<dbReference type="STRING" id="1797532.A2729_01875"/>
<organism evidence="2 3">
    <name type="scientific">Candidatus Buchananbacteria bacterium RIFCSPHIGHO2_01_FULL_39_14</name>
    <dbReference type="NCBI Taxonomy" id="1797532"/>
    <lineage>
        <taxon>Bacteria</taxon>
        <taxon>Candidatus Buchananiibacteriota</taxon>
    </lineage>
</organism>
<name>A0A1G1XXM0_9BACT</name>
<evidence type="ECO:0000256" key="1">
    <source>
        <dbReference type="SAM" id="Phobius"/>
    </source>
</evidence>
<sequence>MAGLNLQNLPEPTRKKIFILAVVLLMITIVGLWLITLNQSLKNQTPKKNQNLEILQNDLFNLFKSTGDGLGQIKNELSQEPKQNSTSSIEISPQDLEQLKQKIIENSNK</sequence>
<keyword evidence="1" id="KW-0812">Transmembrane</keyword>
<accession>A0A1G1XXM0</accession>
<gene>
    <name evidence="2" type="ORF">A2729_01875</name>
</gene>
<evidence type="ECO:0000313" key="3">
    <source>
        <dbReference type="Proteomes" id="UP000178930"/>
    </source>
</evidence>
<protein>
    <submittedName>
        <fullName evidence="2">Uncharacterized protein</fullName>
    </submittedName>
</protein>
<dbReference type="AlphaFoldDB" id="A0A1G1XXM0"/>
<keyword evidence="1" id="KW-1133">Transmembrane helix</keyword>
<keyword evidence="1" id="KW-0472">Membrane</keyword>
<comment type="caution">
    <text evidence="2">The sequence shown here is derived from an EMBL/GenBank/DDBJ whole genome shotgun (WGS) entry which is preliminary data.</text>
</comment>
<reference evidence="2 3" key="1">
    <citation type="journal article" date="2016" name="Nat. Commun.">
        <title>Thousands of microbial genomes shed light on interconnected biogeochemical processes in an aquifer system.</title>
        <authorList>
            <person name="Anantharaman K."/>
            <person name="Brown C.T."/>
            <person name="Hug L.A."/>
            <person name="Sharon I."/>
            <person name="Castelle C.J."/>
            <person name="Probst A.J."/>
            <person name="Thomas B.C."/>
            <person name="Singh A."/>
            <person name="Wilkins M.J."/>
            <person name="Karaoz U."/>
            <person name="Brodie E.L."/>
            <person name="Williams K.H."/>
            <person name="Hubbard S.S."/>
            <person name="Banfield J.F."/>
        </authorList>
    </citation>
    <scope>NUCLEOTIDE SEQUENCE [LARGE SCALE GENOMIC DNA]</scope>
</reference>